<evidence type="ECO:0000256" key="12">
    <source>
        <dbReference type="SAM" id="MobiDB-lite"/>
    </source>
</evidence>
<dbReference type="GO" id="GO:0016787">
    <property type="term" value="F:hydrolase activity"/>
    <property type="evidence" value="ECO:0007669"/>
    <property type="project" value="UniProtKB-KW"/>
</dbReference>
<proteinExistence type="inferred from homology"/>
<dbReference type="GO" id="GO:0046872">
    <property type="term" value="F:metal ion binding"/>
    <property type="evidence" value="ECO:0007669"/>
    <property type="project" value="UniProtKB-UniRule"/>
</dbReference>
<dbReference type="InterPro" id="IPR039787">
    <property type="entry name" value="ENDOU"/>
</dbReference>
<evidence type="ECO:0000256" key="7">
    <source>
        <dbReference type="ARBA" id="ARBA00022801"/>
    </source>
</evidence>
<dbReference type="AlphaFoldDB" id="A0A9P0GH94"/>
<evidence type="ECO:0000256" key="3">
    <source>
        <dbReference type="ARBA" id="ARBA00011245"/>
    </source>
</evidence>
<dbReference type="PANTHER" id="PTHR12439">
    <property type="entry name" value="PLACENTAL PROTEIN 11-RELATED"/>
    <property type="match status" value="1"/>
</dbReference>
<dbReference type="InterPro" id="IPR018998">
    <property type="entry name" value="EndoU_C"/>
</dbReference>
<dbReference type="EMBL" id="OV651816">
    <property type="protein sequence ID" value="CAH1109730.1"/>
    <property type="molecule type" value="Genomic_DNA"/>
</dbReference>
<comment type="subunit">
    <text evidence="3 11">Monomer.</text>
</comment>
<evidence type="ECO:0000259" key="13">
    <source>
        <dbReference type="Pfam" id="PF09412"/>
    </source>
</evidence>
<keyword evidence="5 11" id="KW-0479">Metal-binding</keyword>
<dbReference type="Proteomes" id="UP001153636">
    <property type="component" value="Chromosome 4"/>
</dbReference>
<dbReference type="Pfam" id="PF09412">
    <property type="entry name" value="XendoU"/>
    <property type="match status" value="1"/>
</dbReference>
<evidence type="ECO:0000256" key="6">
    <source>
        <dbReference type="ARBA" id="ARBA00022759"/>
    </source>
</evidence>
<organism evidence="14 15">
    <name type="scientific">Psylliodes chrysocephalus</name>
    <dbReference type="NCBI Taxonomy" id="3402493"/>
    <lineage>
        <taxon>Eukaryota</taxon>
        <taxon>Metazoa</taxon>
        <taxon>Ecdysozoa</taxon>
        <taxon>Arthropoda</taxon>
        <taxon>Hexapoda</taxon>
        <taxon>Insecta</taxon>
        <taxon>Pterygota</taxon>
        <taxon>Neoptera</taxon>
        <taxon>Endopterygota</taxon>
        <taxon>Coleoptera</taxon>
        <taxon>Polyphaga</taxon>
        <taxon>Cucujiformia</taxon>
        <taxon>Chrysomeloidea</taxon>
        <taxon>Chrysomelidae</taxon>
        <taxon>Galerucinae</taxon>
        <taxon>Alticini</taxon>
        <taxon>Psylliodes</taxon>
    </lineage>
</organism>
<feature type="compositionally biased region" description="Polar residues" evidence="12">
    <location>
        <begin position="149"/>
        <end position="158"/>
    </location>
</feature>
<evidence type="ECO:0000256" key="1">
    <source>
        <dbReference type="ARBA" id="ARBA00001936"/>
    </source>
</evidence>
<dbReference type="PANTHER" id="PTHR12439:SF42">
    <property type="entry name" value="ENDORIBONUCLEASE-RELATED"/>
    <property type="match status" value="1"/>
</dbReference>
<dbReference type="GO" id="GO:0016829">
    <property type="term" value="F:lyase activity"/>
    <property type="evidence" value="ECO:0007669"/>
    <property type="project" value="UniProtKB-KW"/>
</dbReference>
<evidence type="ECO:0000256" key="8">
    <source>
        <dbReference type="ARBA" id="ARBA00022884"/>
    </source>
</evidence>
<gene>
    <name evidence="14" type="ORF">PSYICH_LOCUS10095</name>
</gene>
<feature type="chain" id="PRO_5040531488" description="EndoU domain-containing protein" evidence="11">
    <location>
        <begin position="22"/>
        <end position="441"/>
    </location>
</feature>
<name>A0A9P0GH94_9CUCU</name>
<evidence type="ECO:0000256" key="2">
    <source>
        <dbReference type="ARBA" id="ARBA00010168"/>
    </source>
</evidence>
<evidence type="ECO:0000256" key="9">
    <source>
        <dbReference type="ARBA" id="ARBA00023211"/>
    </source>
</evidence>
<comment type="similarity">
    <text evidence="2 11">Belongs to the ENDOU family.</text>
</comment>
<protein>
    <recommendedName>
        <fullName evidence="13">EndoU domain-containing protein</fullName>
    </recommendedName>
</protein>
<feature type="domain" description="EndoU" evidence="13">
    <location>
        <begin position="182"/>
        <end position="438"/>
    </location>
</feature>
<dbReference type="SUPFAM" id="SSF142877">
    <property type="entry name" value="EndoU-like"/>
    <property type="match status" value="1"/>
</dbReference>
<evidence type="ECO:0000256" key="10">
    <source>
        <dbReference type="ARBA" id="ARBA00023239"/>
    </source>
</evidence>
<feature type="compositionally biased region" description="Low complexity" evidence="12">
    <location>
        <begin position="166"/>
        <end position="177"/>
    </location>
</feature>
<keyword evidence="11" id="KW-0732">Signal</keyword>
<evidence type="ECO:0000256" key="4">
    <source>
        <dbReference type="ARBA" id="ARBA00022722"/>
    </source>
</evidence>
<dbReference type="GO" id="GO:0004521">
    <property type="term" value="F:RNA endonuclease activity"/>
    <property type="evidence" value="ECO:0007669"/>
    <property type="project" value="UniProtKB-UniRule"/>
</dbReference>
<dbReference type="OrthoDB" id="430326at2759"/>
<sequence length="441" mass="50230">MSSIVTFITIISAVIIGNILCTEVNNNRNTHQNAWQHNWSNATNTQYVNTQQFGKKSPTTPWPALGRQRYQNNVPSSTRAPLWVRPNNGPSWVRNTPSPQQNSNFQNTRTQTHTNNFLNNEREIVNEGKSANLPNRNTDRFNNNNGINSVFSSGSMMSETRDSHRQNQGSNGNQNSDVSDDELRQFSEELLNRDNSPAQYVSVNFQGMTSSRSTNDEAPLPLLSIDQAAYSMPSISKLTPLYNNYIVETNQNEVYTAQEKNEENDLLGVVLSTPVMQHTRNFLISKGKIGRDPQEFKELLRLIWFNMYSRGQGKIGSSGFEHVFLGELKNNQVSGLHNWVYFGEEEKKHEINYLGYMKKIDLGGKGFILKFHFTFHGVDKPVDSMFVGTSPELEMALYSTCFILRADRVCPLKMNGNRFIIRTYTFRYRGKNMIGSAFAEI</sequence>
<keyword evidence="4 11" id="KW-0540">Nuclease</keyword>
<evidence type="ECO:0000256" key="11">
    <source>
        <dbReference type="RuleBase" id="RU367085"/>
    </source>
</evidence>
<keyword evidence="9 11" id="KW-0464">Manganese</keyword>
<dbReference type="InterPro" id="IPR037227">
    <property type="entry name" value="EndoU-like"/>
</dbReference>
<keyword evidence="7 11" id="KW-0378">Hydrolase</keyword>
<feature type="region of interest" description="Disordered" evidence="12">
    <location>
        <begin position="126"/>
        <end position="180"/>
    </location>
</feature>
<evidence type="ECO:0000313" key="15">
    <source>
        <dbReference type="Proteomes" id="UP001153636"/>
    </source>
</evidence>
<feature type="signal peptide" evidence="11">
    <location>
        <begin position="1"/>
        <end position="21"/>
    </location>
</feature>
<keyword evidence="6 11" id="KW-0255">Endonuclease</keyword>
<keyword evidence="8 11" id="KW-0694">RNA-binding</keyword>
<accession>A0A9P0GH94</accession>
<keyword evidence="10" id="KW-0456">Lyase</keyword>
<keyword evidence="15" id="KW-1185">Reference proteome</keyword>
<dbReference type="CDD" id="cd21159">
    <property type="entry name" value="XendoU"/>
    <property type="match status" value="1"/>
</dbReference>
<evidence type="ECO:0000313" key="14">
    <source>
        <dbReference type="EMBL" id="CAH1109730.1"/>
    </source>
</evidence>
<dbReference type="GO" id="GO:0003723">
    <property type="term" value="F:RNA binding"/>
    <property type="evidence" value="ECO:0007669"/>
    <property type="project" value="UniProtKB-UniRule"/>
</dbReference>
<feature type="compositionally biased region" description="Low complexity" evidence="12">
    <location>
        <begin position="132"/>
        <end position="148"/>
    </location>
</feature>
<reference evidence="14" key="1">
    <citation type="submission" date="2022-01" db="EMBL/GenBank/DDBJ databases">
        <authorList>
            <person name="King R."/>
        </authorList>
    </citation>
    <scope>NUCLEOTIDE SEQUENCE</scope>
</reference>
<comment type="cofactor">
    <cofactor evidence="1 11">
        <name>Mn(2+)</name>
        <dbReference type="ChEBI" id="CHEBI:29035"/>
    </cofactor>
</comment>
<evidence type="ECO:0000256" key="5">
    <source>
        <dbReference type="ARBA" id="ARBA00022723"/>
    </source>
</evidence>